<dbReference type="Pfam" id="PF16561">
    <property type="entry name" value="AMPK1_CBM"/>
    <property type="match status" value="4"/>
</dbReference>
<evidence type="ECO:0000313" key="3">
    <source>
        <dbReference type="EMBL" id="SDE26454.1"/>
    </source>
</evidence>
<dbReference type="EMBL" id="FNAI01000005">
    <property type="protein sequence ID" value="SDE26454.1"/>
    <property type="molecule type" value="Genomic_DNA"/>
</dbReference>
<evidence type="ECO:0000259" key="2">
    <source>
        <dbReference type="SMART" id="SM01065"/>
    </source>
</evidence>
<dbReference type="SUPFAM" id="SSF81296">
    <property type="entry name" value="E set domains"/>
    <property type="match status" value="4"/>
</dbReference>
<proteinExistence type="inferred from homology"/>
<accession>A0A1G7BHE6</accession>
<evidence type="ECO:0000313" key="4">
    <source>
        <dbReference type="Proteomes" id="UP000199072"/>
    </source>
</evidence>
<reference evidence="3 4" key="1">
    <citation type="submission" date="2016-10" db="EMBL/GenBank/DDBJ databases">
        <authorList>
            <person name="de Groot N.N."/>
        </authorList>
    </citation>
    <scope>NUCLEOTIDE SEQUENCE [LARGE SCALE GENOMIC DNA]</scope>
    <source>
        <strain evidence="3 4">47C3B</strain>
    </source>
</reference>
<dbReference type="InterPro" id="IPR050827">
    <property type="entry name" value="CRP1_MDG1_kinase"/>
</dbReference>
<dbReference type="AlphaFoldDB" id="A0A1G7BHE6"/>
<dbReference type="InterPro" id="IPR013783">
    <property type="entry name" value="Ig-like_fold"/>
</dbReference>
<dbReference type="PANTHER" id="PTHR10343:SF84">
    <property type="entry name" value="5'-AMP-ACTIVATED PROTEIN KINASE SUBUNIT BETA-1"/>
    <property type="match status" value="1"/>
</dbReference>
<organism evidence="3 4">
    <name type="scientific">Mucilaginibacter pineti</name>
    <dbReference type="NCBI Taxonomy" id="1391627"/>
    <lineage>
        <taxon>Bacteria</taxon>
        <taxon>Pseudomonadati</taxon>
        <taxon>Bacteroidota</taxon>
        <taxon>Sphingobacteriia</taxon>
        <taxon>Sphingobacteriales</taxon>
        <taxon>Sphingobacteriaceae</taxon>
        <taxon>Mucilaginibacter</taxon>
    </lineage>
</organism>
<dbReference type="SMART" id="SM01065">
    <property type="entry name" value="CBM_2"/>
    <property type="match status" value="2"/>
</dbReference>
<dbReference type="RefSeq" id="WP_091149628.1">
    <property type="nucleotide sequence ID" value="NZ_FNAI01000005.1"/>
</dbReference>
<dbReference type="GO" id="GO:2001070">
    <property type="term" value="F:starch binding"/>
    <property type="evidence" value="ECO:0007669"/>
    <property type="project" value="InterPro"/>
</dbReference>
<keyword evidence="3" id="KW-0808">Transferase</keyword>
<dbReference type="InterPro" id="IPR032640">
    <property type="entry name" value="AMPK1_CBM"/>
</dbReference>
<dbReference type="GO" id="GO:0016301">
    <property type="term" value="F:kinase activity"/>
    <property type="evidence" value="ECO:0007669"/>
    <property type="project" value="UniProtKB-KW"/>
</dbReference>
<dbReference type="Gene3D" id="2.60.40.10">
    <property type="entry name" value="Immunoglobulins"/>
    <property type="match status" value="4"/>
</dbReference>
<dbReference type="InterPro" id="IPR014756">
    <property type="entry name" value="Ig_E-set"/>
</dbReference>
<feature type="domain" description="CBM20" evidence="2">
    <location>
        <begin position="146"/>
        <end position="226"/>
    </location>
</feature>
<keyword evidence="3" id="KW-0418">Kinase</keyword>
<dbReference type="PANTHER" id="PTHR10343">
    <property type="entry name" value="5'-AMP-ACTIVATED PROTEIN KINASE , BETA SUBUNIT"/>
    <property type="match status" value="1"/>
</dbReference>
<dbReference type="Proteomes" id="UP000199072">
    <property type="component" value="Unassembled WGS sequence"/>
</dbReference>
<gene>
    <name evidence="3" type="ORF">SAMN05216464_10526</name>
</gene>
<keyword evidence="4" id="KW-1185">Reference proteome</keyword>
<feature type="domain" description="CBM20" evidence="2">
    <location>
        <begin position="313"/>
        <end position="391"/>
    </location>
</feature>
<evidence type="ECO:0000256" key="1">
    <source>
        <dbReference type="ARBA" id="ARBA00010926"/>
    </source>
</evidence>
<name>A0A1G7BHE6_9SPHI</name>
<comment type="similarity">
    <text evidence="1">Belongs to the 5'-AMP-activated protein kinase beta subunit family.</text>
</comment>
<dbReference type="CDD" id="cd02859">
    <property type="entry name" value="E_set_AMPKbeta_like_N"/>
    <property type="match status" value="2"/>
</dbReference>
<protein>
    <submittedName>
        <fullName evidence="3">Glycogen recognition site of AMP-activated protein kinase</fullName>
    </submittedName>
</protein>
<dbReference type="InterPro" id="IPR002044">
    <property type="entry name" value="CBM20"/>
</dbReference>
<sequence length="480" mass="53750">MNRSKSIFIAFLLLTGIVIGAGAQTRNNLILGNDHLILLIDLRSSKSQLDSILKAAGIKGANTNDLLKGDFTALTKDGWNVTERQKNVIQFNRSLTDLNINAQGKPYLITTNLSSGNDENGRPGYPADEAFGINNFSKVSVHELPTGITRFFLPGFLQAKRVLLSGSFNNWSTLKGVMTKTDSGWVADAKLAAGVYEYKYIIDGRWQRDRNNFNKHPDGFNDVNSVYYRYNYTFKLPGFANAHKVTLAGSFNNWDAGNIILEKKGGVWQKQLYLHDGPHAYRFLVDGKWTTDSANPATEKGTDGITNSVINRGETVNFKLNGHPDAKKVYIAGSFNGWKPDQINMKKVPGGWGISLIIPAGNYGYKFIFDGNWTTDPQNPRHVIEGGEVNSFIAVKPNYTFKLSGYSNAKSVRIAGNFNDWDPDGLVMDHTGNQWTINIFLKKGKYRYKFMVDGQWVRDPANKLWEQNEYNTGNSVLWIE</sequence>
<dbReference type="OrthoDB" id="5451596at2"/>
<dbReference type="STRING" id="1391627.SAMN05216464_10526"/>